<protein>
    <submittedName>
        <fullName evidence="2">Uncharacterized protein</fullName>
    </submittedName>
</protein>
<sequence length="159" mass="17475">MDIVAKYADLVNAVTEFNAVKAKLETAKAEKDELNGQSNEADLEVKYYESTGQLKTVWANEADQSKAGWTIYHSMDTKLVYAGQWEAVSAAVIADQLSKQAMAAIDDCDALQTAFDAKQAQVNTWLDGLSKDDLLALTHACPAVFQYVAHDYQLAYSDI</sequence>
<dbReference type="EMBL" id="CALZ01000024">
    <property type="protein sequence ID" value="CCK82917.1"/>
    <property type="molecule type" value="Genomic_DNA"/>
</dbReference>
<proteinExistence type="predicted"/>
<dbReference type="Proteomes" id="UP000009325">
    <property type="component" value="Unassembled WGS sequence"/>
</dbReference>
<organism evidence="2 3">
    <name type="scientific">Lactobacillus equicursoris 66c</name>
    <dbReference type="NCBI Taxonomy" id="872326"/>
    <lineage>
        <taxon>Bacteria</taxon>
        <taxon>Bacillati</taxon>
        <taxon>Bacillota</taxon>
        <taxon>Bacilli</taxon>
        <taxon>Lactobacillales</taxon>
        <taxon>Lactobacillaceae</taxon>
        <taxon>Lactobacillus</taxon>
    </lineage>
</organism>
<feature type="coiled-coil region" evidence="1">
    <location>
        <begin position="10"/>
        <end position="44"/>
    </location>
</feature>
<dbReference type="AlphaFoldDB" id="K0NDM2"/>
<gene>
    <name evidence="2" type="ORF">BN146_01285</name>
</gene>
<keyword evidence="1" id="KW-0175">Coiled coil</keyword>
<accession>K0NDM2</accession>
<comment type="caution">
    <text evidence="2">The sequence shown here is derived from an EMBL/GenBank/DDBJ whole genome shotgun (WGS) entry which is preliminary data.</text>
</comment>
<name>K0NDM2_9LACO</name>
<evidence type="ECO:0000313" key="3">
    <source>
        <dbReference type="Proteomes" id="UP000009325"/>
    </source>
</evidence>
<reference evidence="2 3" key="1">
    <citation type="submission" date="2012-08" db="EMBL/GenBank/DDBJ databases">
        <title>Draft Genome Sequences of Lactobacillus equicursoris CIP 110162T, isolated from thoroughbred racehorse feces and Lactobacillus sp. CRBIP 24.137 isolated from urine of human.</title>
        <authorList>
            <person name="Cousin S."/>
            <person name="Loux V."/>
            <person name="Ma L."/>
            <person name="Creno S."/>
            <person name="Clermont D."/>
            <person name="Bizet C."/>
            <person name="Bouchier C."/>
        </authorList>
    </citation>
    <scope>NUCLEOTIDE SEQUENCE [LARGE SCALE GENOMIC DNA]</scope>
    <source>
        <strain evidence="2 3">66c</strain>
    </source>
</reference>
<dbReference type="RefSeq" id="WP_009557469.1">
    <property type="nucleotide sequence ID" value="NZ_CALZ01000024.1"/>
</dbReference>
<evidence type="ECO:0000313" key="2">
    <source>
        <dbReference type="EMBL" id="CCK82917.1"/>
    </source>
</evidence>
<evidence type="ECO:0000256" key="1">
    <source>
        <dbReference type="SAM" id="Coils"/>
    </source>
</evidence>